<dbReference type="InterPro" id="IPR002938">
    <property type="entry name" value="FAD-bd"/>
</dbReference>
<dbReference type="InterPro" id="IPR027545">
    <property type="entry name" value="Kynurenine_monooxygenase"/>
</dbReference>
<feature type="compositionally biased region" description="Basic and acidic residues" evidence="11">
    <location>
        <begin position="497"/>
        <end position="509"/>
    </location>
</feature>
<keyword evidence="10" id="KW-1000">Mitochondrion outer membrane</keyword>
<keyword evidence="15" id="KW-1185">Reference proteome</keyword>
<proteinExistence type="inferred from homology"/>
<feature type="region of interest" description="Disordered" evidence="11">
    <location>
        <begin position="668"/>
        <end position="722"/>
    </location>
</feature>
<dbReference type="PANTHER" id="PTHR46028">
    <property type="entry name" value="KYNURENINE 3-MONOOXYGENASE"/>
    <property type="match status" value="1"/>
</dbReference>
<comment type="subcellular location">
    <subcellularLocation>
        <location evidence="10">Mitochondrion outer membrane</location>
    </subcellularLocation>
</comment>
<keyword evidence="6 10" id="KW-0560">Oxidoreductase</keyword>
<comment type="pathway">
    <text evidence="10">Cofactor biosynthesis; NAD(+) biosynthesis; quinolinate from L-kynurenine: step 1/3.</text>
</comment>
<dbReference type="SUPFAM" id="SSF51905">
    <property type="entry name" value="FAD/NAD(P)-binding domain"/>
    <property type="match status" value="1"/>
</dbReference>
<evidence type="ECO:0000313" key="15">
    <source>
        <dbReference type="Proteomes" id="UP000310189"/>
    </source>
</evidence>
<dbReference type="EMBL" id="SPNW01000031">
    <property type="protein sequence ID" value="TIA89039.1"/>
    <property type="molecule type" value="Genomic_DNA"/>
</dbReference>
<keyword evidence="8 10" id="KW-0496">Mitochondrion</keyword>
<evidence type="ECO:0000256" key="9">
    <source>
        <dbReference type="ARBA" id="ARBA00047818"/>
    </source>
</evidence>
<dbReference type="PANTHER" id="PTHR46028:SF2">
    <property type="entry name" value="KYNURENINE 3-MONOOXYGENASE"/>
    <property type="match status" value="1"/>
</dbReference>
<dbReference type="GO" id="GO:0043420">
    <property type="term" value="P:anthranilate metabolic process"/>
    <property type="evidence" value="ECO:0007669"/>
    <property type="project" value="UniProtKB-UniRule"/>
</dbReference>
<sequence length="1034" mass="113497">MSNHDSRTVVISGAGLVGCIAAIGFANKGWNVKIYEARPDPRSPTQIQKLSRRSINLAISSRALMAIKAIDGDGDLYHRLVTDATIPMKGRMIHGTDGSLDSQIYSSKGECINAIDRQKLNNALIDEAEALPNVSVTFDAKICTVHFDKRVLQYQVNSETVTDKDWDLVLGADGAHSVIRNQLMRVIRMNFAQEYIPHAYLELSIPPGPIDKQTGEATFLLDAHHLHIWPRHSFMLIALPNQDRSFTCTLFAPFEKFDELANSKERFLDMFRAEFPDAIKLMGEESAAQDYMTNPKGSLITIKCSPYHYADRAVIVGDAAHSMVPFYGQGMNAGFEDVRVLLSLMDAEGVSSAKSSPSAPLARTLDRYSKERERDLRSIVNLAMGNYVEMRSKVTNPLYKIRKQIDAVLNKVLRPPPVPSWEVLRKEAFPTSPTSGWMSLYELVTFRPDISYADAEEVTRKRDRKLDMVGVLAGLSVATLASLKVKRPSALQLHLDSNGERKDKDKGKDSTPGLSAKAPPTAYLATTPQPQSAALQHTKHLESIHATALKYWERYDNADCAIVLPLDDHSSAVKRSRSFSHLLDAGGSSTQLLSPHTLHAPNILPQRRRSSEVSISAAAAASAGLSSSMFNYDIALPESLDDSSNTLFWPPLRTDDPTPRASIASVATIRPSQSRKHSLAADPLSMLRPDAEGGEAGGGGGLGEGKTTSDTPGETNESARTHSHIQPRLLILHLHKDFLTSQSNLFKAIFSKLDSLGVEKSGEGGDGKENKSFTPNFTGIQEKTEHIAAETRETLAKLHKLPQDVAARSTTVPRILPHTRSIYLPLPDSHSLLYLIQALYFGHGPFLESHLESQLVKWEGLVQNAEYLGVDHWIKRVLGRWWNRHVNLGKRRVSGVMSSGSGSGLLTPESANVSGGFGARRSVSSGHGHAPHTPLTALPHLTQAHTHNAHARSIRRSSAVHQYSHNHSHLKQSLHEFDLGAGCAAGSAHPLHTPPRLESVDPVAVHSTPLNHDSYNQPPSPKSEEVLSKRLRNI</sequence>
<dbReference type="HAMAP" id="MF_01971">
    <property type="entry name" value="Kynurenine_monooxygenase"/>
    <property type="match status" value="1"/>
</dbReference>
<feature type="compositionally biased region" description="Gly residues" evidence="11">
    <location>
        <begin position="694"/>
        <end position="704"/>
    </location>
</feature>
<feature type="compositionally biased region" description="Polar residues" evidence="11">
    <location>
        <begin position="1008"/>
        <end position="1017"/>
    </location>
</feature>
<evidence type="ECO:0000256" key="4">
    <source>
        <dbReference type="ARBA" id="ARBA00022827"/>
    </source>
</evidence>
<dbReference type="GO" id="GO:0019805">
    <property type="term" value="P:quinolinate biosynthetic process"/>
    <property type="evidence" value="ECO:0007669"/>
    <property type="project" value="UniProtKB-UniRule"/>
</dbReference>
<evidence type="ECO:0000256" key="10">
    <source>
        <dbReference type="HAMAP-Rule" id="MF_03018"/>
    </source>
</evidence>
<gene>
    <name evidence="10" type="primary">BNA4</name>
    <name evidence="14" type="ORF">E3P99_02294</name>
</gene>
<evidence type="ECO:0000256" key="1">
    <source>
        <dbReference type="ARBA" id="ARBA00001974"/>
    </source>
</evidence>
<dbReference type="GO" id="GO:0005741">
    <property type="term" value="C:mitochondrial outer membrane"/>
    <property type="evidence" value="ECO:0007669"/>
    <property type="project" value="UniProtKB-SubCell"/>
</dbReference>
<evidence type="ECO:0000313" key="14">
    <source>
        <dbReference type="EMBL" id="TIA89039.1"/>
    </source>
</evidence>
<feature type="domain" description="FAD-binding" evidence="13">
    <location>
        <begin position="8"/>
        <end position="375"/>
    </location>
</feature>
<dbReference type="FunFam" id="3.50.50.60:FF:000129">
    <property type="entry name" value="Kynurenine 3-monooxygenase"/>
    <property type="match status" value="1"/>
</dbReference>
<dbReference type="InterPro" id="IPR036188">
    <property type="entry name" value="FAD/NAD-bd_sf"/>
</dbReference>
<keyword evidence="12" id="KW-1133">Transmembrane helix</keyword>
<evidence type="ECO:0000256" key="11">
    <source>
        <dbReference type="SAM" id="MobiDB-lite"/>
    </source>
</evidence>
<feature type="region of interest" description="Disordered" evidence="11">
    <location>
        <begin position="1006"/>
        <end position="1034"/>
    </location>
</feature>
<reference evidence="14 15" key="1">
    <citation type="submission" date="2019-03" db="EMBL/GenBank/DDBJ databases">
        <title>Sequencing 23 genomes of Wallemia ichthyophaga.</title>
        <authorList>
            <person name="Gostincar C."/>
        </authorList>
    </citation>
    <scope>NUCLEOTIDE SEQUENCE [LARGE SCALE GENOMIC DNA]</scope>
    <source>
        <strain evidence="14 15">EXF-5753</strain>
    </source>
</reference>
<evidence type="ECO:0000256" key="12">
    <source>
        <dbReference type="SAM" id="Phobius"/>
    </source>
</evidence>
<keyword evidence="3 10" id="KW-0662">Pyridine nucleotide biosynthesis</keyword>
<evidence type="ECO:0000256" key="5">
    <source>
        <dbReference type="ARBA" id="ARBA00022857"/>
    </source>
</evidence>
<evidence type="ECO:0000259" key="13">
    <source>
        <dbReference type="Pfam" id="PF01494"/>
    </source>
</evidence>
<accession>A0A4T0FL61</accession>
<evidence type="ECO:0000256" key="7">
    <source>
        <dbReference type="ARBA" id="ARBA00023033"/>
    </source>
</evidence>
<evidence type="ECO:0000256" key="8">
    <source>
        <dbReference type="ARBA" id="ARBA00023128"/>
    </source>
</evidence>
<feature type="transmembrane region" description="Helical" evidence="12">
    <location>
        <begin position="6"/>
        <end position="26"/>
    </location>
</feature>
<dbReference type="GO" id="GO:0070189">
    <property type="term" value="P:kynurenine metabolic process"/>
    <property type="evidence" value="ECO:0007669"/>
    <property type="project" value="TreeGrafter"/>
</dbReference>
<dbReference type="OrthoDB" id="10053569at2759"/>
<dbReference type="GO" id="GO:0071949">
    <property type="term" value="F:FAD binding"/>
    <property type="evidence" value="ECO:0007669"/>
    <property type="project" value="InterPro"/>
</dbReference>
<keyword evidence="4 10" id="KW-0274">FAD</keyword>
<keyword evidence="10 12" id="KW-0472">Membrane</keyword>
<evidence type="ECO:0000256" key="3">
    <source>
        <dbReference type="ARBA" id="ARBA00022642"/>
    </source>
</evidence>
<name>A0A4T0FL61_9BASI</name>
<keyword evidence="7 10" id="KW-0503">Monooxygenase</keyword>
<feature type="region of interest" description="Disordered" evidence="11">
    <location>
        <begin position="492"/>
        <end position="523"/>
    </location>
</feature>
<evidence type="ECO:0000256" key="2">
    <source>
        <dbReference type="ARBA" id="ARBA00022630"/>
    </source>
</evidence>
<feature type="compositionally biased region" description="Polar residues" evidence="11">
    <location>
        <begin position="706"/>
        <end position="718"/>
    </location>
</feature>
<dbReference type="AlphaFoldDB" id="A0A4T0FL61"/>
<dbReference type="Gene3D" id="3.50.50.60">
    <property type="entry name" value="FAD/NAD(P)-binding domain"/>
    <property type="match status" value="1"/>
</dbReference>
<comment type="similarity">
    <text evidence="10">Belongs to the aromatic-ring hydroxylase family. KMO subfamily.</text>
</comment>
<comment type="caution">
    <text evidence="14">The sequence shown here is derived from an EMBL/GenBank/DDBJ whole genome shotgun (WGS) entry which is preliminary data.</text>
</comment>
<dbReference type="GO" id="GO:0006569">
    <property type="term" value="P:L-tryptophan catabolic process"/>
    <property type="evidence" value="ECO:0007669"/>
    <property type="project" value="UniProtKB-UniRule"/>
</dbReference>
<dbReference type="EC" id="1.14.13.9" evidence="10"/>
<keyword evidence="2 10" id="KW-0285">Flavoprotein</keyword>
<comment type="catalytic activity">
    <reaction evidence="9 10">
        <text>L-kynurenine + NADPH + O2 + H(+) = 3-hydroxy-L-kynurenine + NADP(+) + H2O</text>
        <dbReference type="Rhea" id="RHEA:20545"/>
        <dbReference type="ChEBI" id="CHEBI:15377"/>
        <dbReference type="ChEBI" id="CHEBI:15378"/>
        <dbReference type="ChEBI" id="CHEBI:15379"/>
        <dbReference type="ChEBI" id="CHEBI:57783"/>
        <dbReference type="ChEBI" id="CHEBI:57959"/>
        <dbReference type="ChEBI" id="CHEBI:58125"/>
        <dbReference type="ChEBI" id="CHEBI:58349"/>
        <dbReference type="EC" id="1.14.13.9"/>
    </reaction>
</comment>
<comment type="cofactor">
    <cofactor evidence="1 10">
        <name>FAD</name>
        <dbReference type="ChEBI" id="CHEBI:57692"/>
    </cofactor>
</comment>
<keyword evidence="5 10" id="KW-0521">NADP</keyword>
<comment type="function">
    <text evidence="10">Catalyzes the hydroxylation of L-kynurenine (L-Kyn) to form 3-hydroxy-L-kynurenine (L-3OHKyn). Required for synthesis of quinolinic acid.</text>
</comment>
<dbReference type="PRINTS" id="PR00420">
    <property type="entry name" value="RNGMNOXGNASE"/>
</dbReference>
<dbReference type="PROSITE" id="PS51257">
    <property type="entry name" value="PROKAR_LIPOPROTEIN"/>
    <property type="match status" value="1"/>
</dbReference>
<organism evidence="14 15">
    <name type="scientific">Wallemia hederae</name>
    <dbReference type="NCBI Taxonomy" id="1540922"/>
    <lineage>
        <taxon>Eukaryota</taxon>
        <taxon>Fungi</taxon>
        <taxon>Dikarya</taxon>
        <taxon>Basidiomycota</taxon>
        <taxon>Wallemiomycotina</taxon>
        <taxon>Wallemiomycetes</taxon>
        <taxon>Wallemiales</taxon>
        <taxon>Wallemiaceae</taxon>
        <taxon>Wallemia</taxon>
    </lineage>
</organism>
<dbReference type="UniPathway" id="UPA00253">
    <property type="reaction ID" value="UER00328"/>
</dbReference>
<dbReference type="GO" id="GO:0034354">
    <property type="term" value="P:'de novo' NAD+ biosynthetic process from L-tryptophan"/>
    <property type="evidence" value="ECO:0007669"/>
    <property type="project" value="UniProtKB-UniRule"/>
</dbReference>
<keyword evidence="12" id="KW-0812">Transmembrane</keyword>
<dbReference type="Proteomes" id="UP000310189">
    <property type="component" value="Unassembled WGS sequence"/>
</dbReference>
<dbReference type="Pfam" id="PF01494">
    <property type="entry name" value="FAD_binding_3"/>
    <property type="match status" value="1"/>
</dbReference>
<protein>
    <recommendedName>
        <fullName evidence="10">Kynurenine 3-monooxygenase</fullName>
        <ecNumber evidence="10">1.14.13.9</ecNumber>
    </recommendedName>
    <alternativeName>
        <fullName evidence="10">Biosynthesis of nicotinic acid protein 4</fullName>
    </alternativeName>
    <alternativeName>
        <fullName evidence="10">Kynurenine 3-hydroxylase</fullName>
    </alternativeName>
</protein>
<dbReference type="GO" id="GO:0004502">
    <property type="term" value="F:kynurenine 3-monooxygenase activity"/>
    <property type="evidence" value="ECO:0007669"/>
    <property type="project" value="UniProtKB-UniRule"/>
</dbReference>
<evidence type="ECO:0000256" key="6">
    <source>
        <dbReference type="ARBA" id="ARBA00023002"/>
    </source>
</evidence>